<dbReference type="InterPro" id="IPR023393">
    <property type="entry name" value="START-like_dom_sf"/>
</dbReference>
<dbReference type="GO" id="GO:0005737">
    <property type="term" value="C:cytoplasm"/>
    <property type="evidence" value="ECO:0007669"/>
    <property type="project" value="TreeGrafter"/>
</dbReference>
<dbReference type="PANTHER" id="PTHR31213:SF55">
    <property type="entry name" value="STRESS-INDUCED PROTEIN SAM22"/>
    <property type="match status" value="1"/>
</dbReference>
<dbReference type="GO" id="GO:0006952">
    <property type="term" value="P:defense response"/>
    <property type="evidence" value="ECO:0007669"/>
    <property type="project" value="UniProtKB-KW"/>
</dbReference>
<organism evidence="4">
    <name type="scientific">Gardenia jasminoides</name>
    <name type="common">Cape jasmine</name>
    <name type="synonym">Gardenia augusta</name>
    <dbReference type="NCBI Taxonomy" id="114476"/>
    <lineage>
        <taxon>Eukaryota</taxon>
        <taxon>Viridiplantae</taxon>
        <taxon>Streptophyta</taxon>
        <taxon>Embryophyta</taxon>
        <taxon>Tracheophyta</taxon>
        <taxon>Spermatophyta</taxon>
        <taxon>Magnoliopsida</taxon>
        <taxon>eudicotyledons</taxon>
        <taxon>Gunneridae</taxon>
        <taxon>Pentapetalae</taxon>
        <taxon>asterids</taxon>
        <taxon>lamiids</taxon>
        <taxon>Gentianales</taxon>
        <taxon>Rubiaceae</taxon>
        <taxon>Ixoroideae</taxon>
        <taxon>Gardenieae complex</taxon>
        <taxon>Gardenieae - Pavetteae clade</taxon>
        <taxon>Gardenieae</taxon>
        <taxon>Gardenia</taxon>
    </lineage>
</organism>
<comment type="similarity">
    <text evidence="1 2">Belongs to the BetVI family.</text>
</comment>
<dbReference type="GO" id="GO:0009738">
    <property type="term" value="P:abscisic acid-activated signaling pathway"/>
    <property type="evidence" value="ECO:0007669"/>
    <property type="project" value="InterPro"/>
</dbReference>
<dbReference type="GO" id="GO:0004864">
    <property type="term" value="F:protein phosphatase inhibitor activity"/>
    <property type="evidence" value="ECO:0007669"/>
    <property type="project" value="InterPro"/>
</dbReference>
<dbReference type="EMBL" id="KM371231">
    <property type="protein sequence ID" value="AIX10939.1"/>
    <property type="molecule type" value="mRNA"/>
</dbReference>
<sequence length="161" mass="17744">MGVITYDYELTSPVPPAKLFKACILDFDNLLPKIMPEAIKSVEILHGDGGAGTIKVTHFGEGSQFKSMKHCVDELDKEKFVYKYTVSEVEGDTLKDVIEKVSYETRFEASADGGSITKNKSTYHLKGDAKITEKEIKSGKEKAVGVFKAVEAHLLAHPDAY</sequence>
<protein>
    <submittedName>
        <fullName evidence="4">Putative pathogenesis-related protein</fullName>
    </submittedName>
</protein>
<dbReference type="GO" id="GO:0005634">
    <property type="term" value="C:nucleus"/>
    <property type="evidence" value="ECO:0007669"/>
    <property type="project" value="TreeGrafter"/>
</dbReference>
<evidence type="ECO:0000313" key="4">
    <source>
        <dbReference type="EMBL" id="AIX10939.1"/>
    </source>
</evidence>
<evidence type="ECO:0000259" key="3">
    <source>
        <dbReference type="Pfam" id="PF00407"/>
    </source>
</evidence>
<accession>A0A0A0YLU3</accession>
<dbReference type="PRINTS" id="PR00634">
    <property type="entry name" value="BETALLERGEN"/>
</dbReference>
<reference evidence="4" key="1">
    <citation type="submission" date="2014-08" db="EMBL/GenBank/DDBJ databases">
        <authorList>
            <person name="Gao L."/>
            <person name="Li H.M."/>
            <person name="Zhu B.Y."/>
        </authorList>
    </citation>
    <scope>NUCLEOTIDE SEQUENCE</scope>
    <source>
        <tissue evidence="4">Leaves</tissue>
    </source>
</reference>
<dbReference type="PANTHER" id="PTHR31213">
    <property type="entry name" value="OS08G0374000 PROTEIN-RELATED"/>
    <property type="match status" value="1"/>
</dbReference>
<dbReference type="Gene3D" id="3.30.530.20">
    <property type="match status" value="1"/>
</dbReference>
<evidence type="ECO:0000256" key="1">
    <source>
        <dbReference type="ARBA" id="ARBA00009744"/>
    </source>
</evidence>
<evidence type="ECO:0000256" key="2">
    <source>
        <dbReference type="RuleBase" id="RU000409"/>
    </source>
</evidence>
<dbReference type="InterPro" id="IPR000916">
    <property type="entry name" value="Bet_v_I/MLP"/>
</dbReference>
<dbReference type="PROSITE" id="PS00451">
    <property type="entry name" value="PATHOGENESIS_BETVI"/>
    <property type="match status" value="1"/>
</dbReference>
<dbReference type="CDD" id="cd07816">
    <property type="entry name" value="Bet_v1-like"/>
    <property type="match status" value="1"/>
</dbReference>
<dbReference type="GO" id="GO:0010427">
    <property type="term" value="F:abscisic acid binding"/>
    <property type="evidence" value="ECO:0007669"/>
    <property type="project" value="InterPro"/>
</dbReference>
<name>A0A0A0YLU3_GARJA</name>
<keyword evidence="2" id="KW-0611">Plant defense</keyword>
<dbReference type="GO" id="GO:0038023">
    <property type="term" value="F:signaling receptor activity"/>
    <property type="evidence" value="ECO:0007669"/>
    <property type="project" value="InterPro"/>
</dbReference>
<dbReference type="SUPFAM" id="SSF55961">
    <property type="entry name" value="Bet v1-like"/>
    <property type="match status" value="1"/>
</dbReference>
<dbReference type="AlphaFoldDB" id="A0A0A0YLU3"/>
<dbReference type="FunFam" id="3.30.530.20:FF:000007">
    <property type="entry name" value="Major pollen allergen Bet v 1-A"/>
    <property type="match status" value="1"/>
</dbReference>
<feature type="domain" description="Bet v I/Major latex protein" evidence="3">
    <location>
        <begin position="1"/>
        <end position="157"/>
    </location>
</feature>
<dbReference type="Pfam" id="PF00407">
    <property type="entry name" value="Bet_v_1"/>
    <property type="match status" value="1"/>
</dbReference>
<dbReference type="InterPro" id="IPR050279">
    <property type="entry name" value="Plant_def-hormone_signal"/>
</dbReference>
<dbReference type="InterPro" id="IPR024949">
    <property type="entry name" value="Bet_v_I_allergen"/>
</dbReference>
<proteinExistence type="evidence at transcript level"/>
<keyword evidence="2" id="KW-0568">Pathogenesis-related protein</keyword>